<dbReference type="InterPro" id="IPR050232">
    <property type="entry name" value="FBL13/AtMIF1-like"/>
</dbReference>
<evidence type="ECO:0000313" key="1">
    <source>
        <dbReference type="Proteomes" id="UP000694886"/>
    </source>
</evidence>
<accession>A0AB32VUK8</accession>
<evidence type="ECO:0000313" key="2">
    <source>
        <dbReference type="RefSeq" id="XP_017970418.1"/>
    </source>
</evidence>
<name>A0AB32VUK8_THECC</name>
<dbReference type="RefSeq" id="XP_017970418.1">
    <property type="nucleotide sequence ID" value="XM_018114929.1"/>
</dbReference>
<dbReference type="KEGG" id="tcc:108660671"/>
<proteinExistence type="predicted"/>
<sequence length="128" mass="14381">MLYDICPCFQKDAVRTSILSSRWRFLFSSVSTLDFSHEAHLLNGVDFVDDDPRLNLLHRGDISYQPFHVAINALSLVYFKYSGILLNNYSLVNLNSLVKADISDIGYGFSNVVNVEAVTNLFNGISNV</sequence>
<dbReference type="AlphaFoldDB" id="A0AB32VUK8"/>
<dbReference type="Proteomes" id="UP000694886">
    <property type="component" value="Chromosome 2"/>
</dbReference>
<dbReference type="PANTHER" id="PTHR31900">
    <property type="entry name" value="F-BOX/RNI SUPERFAMILY PROTEIN-RELATED"/>
    <property type="match status" value="1"/>
</dbReference>
<dbReference type="Gramene" id="Tc02v2_t018580.1">
    <property type="protein sequence ID" value="Tc02v2_p018580.1"/>
    <property type="gene ID" value="Tc02v2_g018580"/>
</dbReference>
<dbReference type="GeneID" id="108660671"/>
<reference evidence="2" key="2">
    <citation type="submission" date="2025-08" db="UniProtKB">
        <authorList>
            <consortium name="RefSeq"/>
        </authorList>
    </citation>
    <scope>IDENTIFICATION</scope>
</reference>
<gene>
    <name evidence="2" type="primary">LOC108660671</name>
</gene>
<reference evidence="1" key="1">
    <citation type="journal article" date="1997" name="Nucleic Acids Res.">
        <title>tRNAscan-SE: a program for improved detection of transfer RNA genes in genomic sequence.</title>
        <authorList>
            <person name="Lowe T.M."/>
            <person name="Eddy S.R."/>
        </authorList>
    </citation>
    <scope>NUCLEOTIDE SEQUENCE [LARGE SCALE GENOMIC DNA]</scope>
    <source>
        <strain evidence="1">r\B97-61/B2</strain>
    </source>
</reference>
<dbReference type="PANTHER" id="PTHR31900:SF27">
    <property type="entry name" value="FBD DOMAIN-CONTAINING PROTEIN"/>
    <property type="match status" value="1"/>
</dbReference>
<protein>
    <submittedName>
        <fullName evidence="2">Uncharacterized protein LOC108660671</fullName>
    </submittedName>
</protein>
<organism evidence="1 2">
    <name type="scientific">Theobroma cacao</name>
    <name type="common">Cacao</name>
    <name type="synonym">Cocoa</name>
    <dbReference type="NCBI Taxonomy" id="3641"/>
    <lineage>
        <taxon>Eukaryota</taxon>
        <taxon>Viridiplantae</taxon>
        <taxon>Streptophyta</taxon>
        <taxon>Embryophyta</taxon>
        <taxon>Tracheophyta</taxon>
        <taxon>Spermatophyta</taxon>
        <taxon>Magnoliopsida</taxon>
        <taxon>eudicotyledons</taxon>
        <taxon>Gunneridae</taxon>
        <taxon>Pentapetalae</taxon>
        <taxon>rosids</taxon>
        <taxon>malvids</taxon>
        <taxon>Malvales</taxon>
        <taxon>Malvaceae</taxon>
        <taxon>Byttnerioideae</taxon>
        <taxon>Theobroma</taxon>
    </lineage>
</organism>